<reference evidence="2" key="1">
    <citation type="submission" date="2018-12" db="EMBL/GenBank/DDBJ databases">
        <title>Tengunoibacter tsumagoiensis gen. nov., sp. nov., Dictyobacter kobayashii sp. nov., D. alpinus sp. nov., and D. joshuensis sp. nov. and description of Dictyobacteraceae fam. nov. within the order Ktedonobacterales isolated from Tengu-no-mugimeshi.</title>
        <authorList>
            <person name="Wang C.M."/>
            <person name="Zheng Y."/>
            <person name="Sakai Y."/>
            <person name="Toyoda A."/>
            <person name="Minakuchi Y."/>
            <person name="Abe K."/>
            <person name="Yokota A."/>
            <person name="Yabe S."/>
        </authorList>
    </citation>
    <scope>NUCLEOTIDE SEQUENCE [LARGE SCALE GENOMIC DNA]</scope>
    <source>
        <strain evidence="2">Uno11</strain>
    </source>
</reference>
<keyword evidence="2" id="KW-1185">Reference proteome</keyword>
<accession>A0A402AHT8</accession>
<name>A0A402AHT8_9CHLR</name>
<evidence type="ECO:0008006" key="3">
    <source>
        <dbReference type="Google" id="ProtNLM"/>
    </source>
</evidence>
<dbReference type="RefSeq" id="WP_126550196.1">
    <property type="nucleotide sequence ID" value="NZ_BIFS01000001.1"/>
</dbReference>
<evidence type="ECO:0000313" key="1">
    <source>
        <dbReference type="EMBL" id="GCE18692.1"/>
    </source>
</evidence>
<protein>
    <recommendedName>
        <fullName evidence="3">Aminoglycoside phosphotransferase domain-containing protein</fullName>
    </recommendedName>
</protein>
<organism evidence="1 2">
    <name type="scientific">Dictyobacter kobayashii</name>
    <dbReference type="NCBI Taxonomy" id="2014872"/>
    <lineage>
        <taxon>Bacteria</taxon>
        <taxon>Bacillati</taxon>
        <taxon>Chloroflexota</taxon>
        <taxon>Ktedonobacteria</taxon>
        <taxon>Ktedonobacterales</taxon>
        <taxon>Dictyobacteraceae</taxon>
        <taxon>Dictyobacter</taxon>
    </lineage>
</organism>
<gene>
    <name evidence="1" type="ORF">KDK_24920</name>
</gene>
<proteinExistence type="predicted"/>
<sequence length="103" mass="11652">MPREIEREMIALRAMIVLQRIWKGAFHLEQPTLISDRGRNHVLRCQVQGTGTLPASIVVKWFKDSLDPVRGLTDWASLAFLSQLADEHPVAPYFFGGDAEHPT</sequence>
<dbReference type="OrthoDB" id="144109at2"/>
<dbReference type="Proteomes" id="UP000287188">
    <property type="component" value="Unassembled WGS sequence"/>
</dbReference>
<evidence type="ECO:0000313" key="2">
    <source>
        <dbReference type="Proteomes" id="UP000287188"/>
    </source>
</evidence>
<comment type="caution">
    <text evidence="1">The sequence shown here is derived from an EMBL/GenBank/DDBJ whole genome shotgun (WGS) entry which is preliminary data.</text>
</comment>
<dbReference type="EMBL" id="BIFS01000001">
    <property type="protein sequence ID" value="GCE18692.1"/>
    <property type="molecule type" value="Genomic_DNA"/>
</dbReference>
<dbReference type="AlphaFoldDB" id="A0A402AHT8"/>